<dbReference type="AGR" id="Xenbase:XB-GENE-29095819"/>
<keyword evidence="3" id="KW-1185">Reference proteome</keyword>
<dbReference type="PANTHER" id="PTHR47403">
    <property type="entry name" value="LOC100145250 PROTEIN"/>
    <property type="match status" value="1"/>
</dbReference>
<organism evidence="3 4">
    <name type="scientific">Xenopus tropicalis</name>
    <name type="common">Western clawed frog</name>
    <name type="synonym">Silurana tropicalis</name>
    <dbReference type="NCBI Taxonomy" id="8364"/>
    <lineage>
        <taxon>Eukaryota</taxon>
        <taxon>Metazoa</taxon>
        <taxon>Chordata</taxon>
        <taxon>Craniata</taxon>
        <taxon>Vertebrata</taxon>
        <taxon>Euteleostomi</taxon>
        <taxon>Amphibia</taxon>
        <taxon>Batrachia</taxon>
        <taxon>Anura</taxon>
        <taxon>Pipoidea</taxon>
        <taxon>Pipidae</taxon>
        <taxon>Xenopodinae</taxon>
        <taxon>Xenopus</taxon>
        <taxon>Silurana</taxon>
    </lineage>
</organism>
<reference evidence="4" key="1">
    <citation type="submission" date="2025-08" db="UniProtKB">
        <authorList>
            <consortium name="RefSeq"/>
        </authorList>
    </citation>
    <scope>IDENTIFICATION</scope>
    <source>
        <strain evidence="4">Nigerian</strain>
        <tissue evidence="4">Liver and blood</tissue>
    </source>
</reference>
<evidence type="ECO:0000259" key="2">
    <source>
        <dbReference type="PROSITE" id="PS51186"/>
    </source>
</evidence>
<dbReference type="GeneID" id="116409836"/>
<dbReference type="InterPro" id="IPR000182">
    <property type="entry name" value="GNAT_dom"/>
</dbReference>
<accession>A0A8J1JFD1</accession>
<feature type="domain" description="N-acetyltransferase" evidence="2">
    <location>
        <begin position="46"/>
        <end position="198"/>
    </location>
</feature>
<evidence type="ECO:0000313" key="4">
    <source>
        <dbReference type="RefSeq" id="XP_031755366.1"/>
    </source>
</evidence>
<feature type="region of interest" description="Disordered" evidence="1">
    <location>
        <begin position="267"/>
        <end position="286"/>
    </location>
</feature>
<protein>
    <submittedName>
        <fullName evidence="4">Histidine N-acetyltransferase-like</fullName>
    </submittedName>
</protein>
<dbReference type="SUPFAM" id="SSF55729">
    <property type="entry name" value="Acyl-CoA N-acyltransferases (Nat)"/>
    <property type="match status" value="1"/>
</dbReference>
<sequence length="398" mass="43582">MLEICVSRAGDSGSWQSHYLQKEYLISACSADLLHFAMSDFSLRDVQILPATASNYSEVMAISNGINDGLDYLPYKYHEWLADSNWSMFIAKFKGKVVAFLSTLLVDGGITALLQSLRVAPIMRGHGIAGVIRGYALDNLRCKNPEVGKIRVTRKENPPAALLKRYPVVHSKAVVSVLLPNNQMEDSIKALRLRVKRDYVGALPVVLSPSEVLDLFENPCTLEHLFPKGLLIGGFLPLSAHKCNLKLLLGLGLVWIYSKSTNSDTPSSLGTQCSHPAPTHINPPPQHSPLPHVSPELLSLSSAPIPVPLAKGTHCLNIDLFGTNPRFVQGHILHHLVKQIPVLPPGGSIICVVVAEETLRGAVTHSLQGITPFHTRKNLLVFEISLQNPYLPHNKAKM</sequence>
<dbReference type="GO" id="GO:0016747">
    <property type="term" value="F:acyltransferase activity, transferring groups other than amino-acyl groups"/>
    <property type="evidence" value="ECO:0007669"/>
    <property type="project" value="InterPro"/>
</dbReference>
<dbReference type="RefSeq" id="XP_031755366.1">
    <property type="nucleotide sequence ID" value="XM_031899506.1"/>
</dbReference>
<dbReference type="InterPro" id="IPR016181">
    <property type="entry name" value="Acyl_CoA_acyltransferase"/>
</dbReference>
<dbReference type="Xenbase" id="XB-GENE-29095819">
    <property type="gene designation" value="LOC116409836"/>
</dbReference>
<dbReference type="Gene3D" id="3.40.630.30">
    <property type="match status" value="1"/>
</dbReference>
<dbReference type="Proteomes" id="UP000008143">
    <property type="component" value="Chromosome 3"/>
</dbReference>
<dbReference type="Pfam" id="PF00583">
    <property type="entry name" value="Acetyltransf_1"/>
    <property type="match status" value="1"/>
</dbReference>
<dbReference type="AlphaFoldDB" id="A0A8J1JFD1"/>
<dbReference type="OrthoDB" id="8889733at2759"/>
<evidence type="ECO:0000256" key="1">
    <source>
        <dbReference type="SAM" id="MobiDB-lite"/>
    </source>
</evidence>
<proteinExistence type="predicted"/>
<name>A0A8J1JFD1_XENTR</name>
<gene>
    <name evidence="4 5" type="primary">LOC116409836</name>
</gene>
<evidence type="ECO:0000313" key="5">
    <source>
        <dbReference type="Xenbase" id="XB-GENE-29095819"/>
    </source>
</evidence>
<dbReference type="PANTHER" id="PTHR47403:SF2">
    <property type="entry name" value="N-ACETYLTRANSFERASE 16,-LIKE"/>
    <property type="match status" value="1"/>
</dbReference>
<dbReference type="KEGG" id="xtr:116409836"/>
<evidence type="ECO:0000313" key="3">
    <source>
        <dbReference type="Proteomes" id="UP000008143"/>
    </source>
</evidence>
<dbReference type="Pfam" id="PF24066">
    <property type="entry name" value="Hisat_C"/>
    <property type="match status" value="2"/>
</dbReference>
<dbReference type="InterPro" id="IPR056483">
    <property type="entry name" value="Hisat_C"/>
</dbReference>
<dbReference type="PROSITE" id="PS51186">
    <property type="entry name" value="GNAT"/>
    <property type="match status" value="1"/>
</dbReference>